<organism evidence="1 2">
    <name type="scientific">Phialemonium thermophilum</name>
    <dbReference type="NCBI Taxonomy" id="223376"/>
    <lineage>
        <taxon>Eukaryota</taxon>
        <taxon>Fungi</taxon>
        <taxon>Dikarya</taxon>
        <taxon>Ascomycota</taxon>
        <taxon>Pezizomycotina</taxon>
        <taxon>Sordariomycetes</taxon>
        <taxon>Sordariomycetidae</taxon>
        <taxon>Cephalothecales</taxon>
        <taxon>Cephalothecaceae</taxon>
        <taxon>Phialemonium</taxon>
    </lineage>
</organism>
<gene>
    <name evidence="1" type="ORF">VTK73DRAFT_3623</name>
</gene>
<dbReference type="Proteomes" id="UP001586593">
    <property type="component" value="Unassembled WGS sequence"/>
</dbReference>
<dbReference type="EMBL" id="JAZHXJ010002137">
    <property type="protein sequence ID" value="KAL1840951.1"/>
    <property type="molecule type" value="Genomic_DNA"/>
</dbReference>
<comment type="caution">
    <text evidence="1">The sequence shown here is derived from an EMBL/GenBank/DDBJ whole genome shotgun (WGS) entry which is preliminary data.</text>
</comment>
<name>A0ABR3VGT3_9PEZI</name>
<dbReference type="Pfam" id="PF15891">
    <property type="entry name" value="Nuc_deoxyri_tr2"/>
    <property type="match status" value="1"/>
</dbReference>
<keyword evidence="2" id="KW-1185">Reference proteome</keyword>
<protein>
    <submittedName>
        <fullName evidence="1">Uncharacterized protein</fullName>
    </submittedName>
</protein>
<dbReference type="InterPro" id="IPR039470">
    <property type="entry name" value="Nuc_deoxyri_tr2"/>
</dbReference>
<dbReference type="Gene3D" id="3.40.50.450">
    <property type="match status" value="1"/>
</dbReference>
<reference evidence="1 2" key="1">
    <citation type="journal article" date="2024" name="Commun. Biol.">
        <title>Comparative genomic analysis of thermophilic fungi reveals convergent evolutionary adaptations and gene losses.</title>
        <authorList>
            <person name="Steindorff A.S."/>
            <person name="Aguilar-Pontes M.V."/>
            <person name="Robinson A.J."/>
            <person name="Andreopoulos B."/>
            <person name="LaButti K."/>
            <person name="Kuo A."/>
            <person name="Mondo S."/>
            <person name="Riley R."/>
            <person name="Otillar R."/>
            <person name="Haridas S."/>
            <person name="Lipzen A."/>
            <person name="Grimwood J."/>
            <person name="Schmutz J."/>
            <person name="Clum A."/>
            <person name="Reid I.D."/>
            <person name="Moisan M.C."/>
            <person name="Butler G."/>
            <person name="Nguyen T.T.M."/>
            <person name="Dewar K."/>
            <person name="Conant G."/>
            <person name="Drula E."/>
            <person name="Henrissat B."/>
            <person name="Hansel C."/>
            <person name="Singer S."/>
            <person name="Hutchinson M.I."/>
            <person name="de Vries R.P."/>
            <person name="Natvig D.O."/>
            <person name="Powell A.J."/>
            <person name="Tsang A."/>
            <person name="Grigoriev I.V."/>
        </authorList>
    </citation>
    <scope>NUCLEOTIDE SEQUENCE [LARGE SCALE GENOMIC DNA]</scope>
    <source>
        <strain evidence="1 2">ATCC 24622</strain>
    </source>
</reference>
<evidence type="ECO:0000313" key="2">
    <source>
        <dbReference type="Proteomes" id="UP001586593"/>
    </source>
</evidence>
<evidence type="ECO:0000313" key="1">
    <source>
        <dbReference type="EMBL" id="KAL1840951.1"/>
    </source>
</evidence>
<proteinExistence type="predicted"/>
<accession>A0ABR3VGT3</accession>
<sequence>MATPEAAFSSQMAQVIHAPARPHITGVKTIFLAGSIDASTVVPVTGATTTTTTATATEDDRVRQKTHELQQNDWRAALAASLAHLAVTLFNPVRRDWSAEAWSETEASDRFREQVDWELDMQEAADLLVVYLAAGTDAPISLLELGLYCGRRRRRPEEGGSRGDVVVVCEPGYPKKGNVQIVGRRYGARVVEGGMGRLTAEVRRWLAQEGVS</sequence>